<gene>
    <name evidence="1" type="ORF">MMH89_02680</name>
</gene>
<dbReference type="InterPro" id="IPR032675">
    <property type="entry name" value="LRR_dom_sf"/>
</dbReference>
<keyword evidence="2" id="KW-1185">Reference proteome</keyword>
<dbReference type="Gene3D" id="3.80.10.10">
    <property type="entry name" value="Ribonuclease Inhibitor"/>
    <property type="match status" value="1"/>
</dbReference>
<dbReference type="Proteomes" id="UP001055955">
    <property type="component" value="Chromosome"/>
</dbReference>
<protein>
    <submittedName>
        <fullName evidence="1">Leucine-rich repeat domain-containing protein</fullName>
    </submittedName>
</protein>
<proteinExistence type="predicted"/>
<accession>A0ABY5DJZ4</accession>
<evidence type="ECO:0000313" key="1">
    <source>
        <dbReference type="EMBL" id="UTC24130.1"/>
    </source>
</evidence>
<organism evidence="1 2">
    <name type="scientific">Candidatus Comchoanobacter bicostacola</name>
    <dbReference type="NCBI Taxonomy" id="2919598"/>
    <lineage>
        <taxon>Bacteria</taxon>
        <taxon>Pseudomonadati</taxon>
        <taxon>Pseudomonadota</taxon>
        <taxon>Gammaproteobacteria</taxon>
        <taxon>Candidatus Comchoanobacterales</taxon>
        <taxon>Candidatus Comchoanobacteraceae</taxon>
        <taxon>Candidatus Comchoanobacter</taxon>
    </lineage>
</organism>
<evidence type="ECO:0000313" key="2">
    <source>
        <dbReference type="Proteomes" id="UP001055955"/>
    </source>
</evidence>
<sequence length="117" mass="13203">MIIKLIYVLKKFFKSLWLKIASRFKKRVKPSGGIEQSEVLASKKIPMDTDRFGNEYGIKDNSLVKFKLAEGQTHAVIPEGVTSIEYGVFSFCHGLTSVVIPDTVIIIDKWAFHTAQL</sequence>
<dbReference type="EMBL" id="CP092900">
    <property type="protein sequence ID" value="UTC24130.1"/>
    <property type="molecule type" value="Genomic_DNA"/>
</dbReference>
<dbReference type="RefSeq" id="WP_258567913.1">
    <property type="nucleotide sequence ID" value="NZ_CP092900.1"/>
</dbReference>
<dbReference type="Pfam" id="PF13306">
    <property type="entry name" value="LRR_5"/>
    <property type="match status" value="1"/>
</dbReference>
<reference evidence="1 2" key="1">
    <citation type="journal article" date="2022" name="Nat. Microbiol.">
        <title>The microbiome of a bacterivorous marine choanoflagellate contains a resource-demanding obligate bacterial associate.</title>
        <authorList>
            <person name="Needham D.M."/>
            <person name="Poirier C."/>
            <person name="Bachy C."/>
            <person name="George E.E."/>
            <person name="Wilken S."/>
            <person name="Yung C.C.M."/>
            <person name="Limardo A.J."/>
            <person name="Morando M."/>
            <person name="Sudek L."/>
            <person name="Malmstrom R.R."/>
            <person name="Keeling P.J."/>
            <person name="Santoro A.E."/>
            <person name="Worden A.Z."/>
        </authorList>
    </citation>
    <scope>NUCLEOTIDE SEQUENCE [LARGE SCALE GENOMIC DNA]</scope>
    <source>
        <strain evidence="1 2">Comchoano-1</strain>
    </source>
</reference>
<name>A0ABY5DJZ4_9GAMM</name>
<dbReference type="InterPro" id="IPR026906">
    <property type="entry name" value="LRR_5"/>
</dbReference>